<comment type="caution">
    <text evidence="1">The sequence shown here is derived from an EMBL/GenBank/DDBJ whole genome shotgun (WGS) entry which is preliminary data.</text>
</comment>
<organism evidence="1 2">
    <name type="scientific">Coniosporium uncinatum</name>
    <dbReference type="NCBI Taxonomy" id="93489"/>
    <lineage>
        <taxon>Eukaryota</taxon>
        <taxon>Fungi</taxon>
        <taxon>Dikarya</taxon>
        <taxon>Ascomycota</taxon>
        <taxon>Pezizomycotina</taxon>
        <taxon>Dothideomycetes</taxon>
        <taxon>Dothideomycetes incertae sedis</taxon>
        <taxon>Coniosporium</taxon>
    </lineage>
</organism>
<protein>
    <submittedName>
        <fullName evidence="1">Uncharacterized protein</fullName>
    </submittedName>
</protein>
<gene>
    <name evidence="1" type="ORF">LTS18_015100</name>
</gene>
<proteinExistence type="predicted"/>
<name>A0ACC3DG64_9PEZI</name>
<accession>A0ACC3DG64</accession>
<keyword evidence="2" id="KW-1185">Reference proteome</keyword>
<reference evidence="1" key="1">
    <citation type="submission" date="2024-09" db="EMBL/GenBank/DDBJ databases">
        <title>Black Yeasts Isolated from many extreme environments.</title>
        <authorList>
            <person name="Coleine C."/>
            <person name="Stajich J.E."/>
            <person name="Selbmann L."/>
        </authorList>
    </citation>
    <scope>NUCLEOTIDE SEQUENCE</scope>
    <source>
        <strain evidence="1">CCFEE 5737</strain>
    </source>
</reference>
<evidence type="ECO:0000313" key="2">
    <source>
        <dbReference type="Proteomes" id="UP001186974"/>
    </source>
</evidence>
<dbReference type="Proteomes" id="UP001186974">
    <property type="component" value="Unassembled WGS sequence"/>
</dbReference>
<sequence>MRHASPQHSPGLPSARLAQTPGINSAQQRYYSPGHFRGNSSETNLLNTTRRNATESSRPPPLDVTNRHPSNEDTRSAKEHKSFFSKLRRDKKNKEDPSPDDTSIESPTSPATYRNMANAPYAKPTMNASDTSLEQSNRRSNQSVTDRSASIVSRGMAVARPPSEFRRYAFVTPDGWNYRLVDITDVRFAADIRSSISQALCMPNDPSVALHLTSPGQGEHDEALSDDLLWRARKRFGDNAGSLKIFVHNQGSSNGLGVDLSNGNSVTSPFGQVTFTGKPLDEGTMRSLTSDSATPDSPSGIRSGESTLVPSKGGTLSNLSKMVESPIDPLPRRHP</sequence>
<dbReference type="EMBL" id="JAWDJW010004964">
    <property type="protein sequence ID" value="KAK3070438.1"/>
    <property type="molecule type" value="Genomic_DNA"/>
</dbReference>
<feature type="non-terminal residue" evidence="1">
    <location>
        <position position="335"/>
    </location>
</feature>
<evidence type="ECO:0000313" key="1">
    <source>
        <dbReference type="EMBL" id="KAK3070438.1"/>
    </source>
</evidence>